<protein>
    <submittedName>
        <fullName evidence="1">Uncharacterized protein</fullName>
    </submittedName>
</protein>
<gene>
    <name evidence="1" type="ORF">CSC2_12540</name>
</gene>
<proteinExistence type="predicted"/>
<accession>A0ABQ1E7I4</accession>
<evidence type="ECO:0000313" key="1">
    <source>
        <dbReference type="EMBL" id="GFZ30728.1"/>
    </source>
</evidence>
<comment type="caution">
    <text evidence="1">The sequence shown here is derived from an EMBL/GenBank/DDBJ whole genome shotgun (WGS) entry which is preliminary data.</text>
</comment>
<organism evidence="1 2">
    <name type="scientific">Clostridium zeae</name>
    <dbReference type="NCBI Taxonomy" id="2759022"/>
    <lineage>
        <taxon>Bacteria</taxon>
        <taxon>Bacillati</taxon>
        <taxon>Bacillota</taxon>
        <taxon>Clostridia</taxon>
        <taxon>Eubacteriales</taxon>
        <taxon>Clostridiaceae</taxon>
        <taxon>Clostridium</taxon>
    </lineage>
</organism>
<dbReference type="EMBL" id="BMBA01000001">
    <property type="protein sequence ID" value="GFZ30728.1"/>
    <property type="molecule type" value="Genomic_DNA"/>
</dbReference>
<dbReference type="Proteomes" id="UP000663802">
    <property type="component" value="Unassembled WGS sequence"/>
</dbReference>
<keyword evidence="2" id="KW-1185">Reference proteome</keyword>
<evidence type="ECO:0000313" key="2">
    <source>
        <dbReference type="Proteomes" id="UP000663802"/>
    </source>
</evidence>
<sequence>MYCFIQRVSEFKIKDLLFKRYANVNELLETFNDFGDLRDYLLSLLDKSMDEEMYEYYIHKSILSDITYQDFKDKIINQINASQLTAKDVDEIMEDAFKYIEPRR</sequence>
<name>A0ABQ1E7I4_9CLOT</name>
<reference evidence="1 2" key="1">
    <citation type="journal article" date="2021" name="Int. J. Syst. Evol. Microbiol.">
        <title>Clostridium zeae sp. nov., isolated from corn silage.</title>
        <authorList>
            <person name="Kobayashi H."/>
            <person name="Tanizawa Y."/>
            <person name="Yagura M."/>
            <person name="Sakamoto M."/>
            <person name="Ohkuma M."/>
            <person name="Tohno M."/>
        </authorList>
    </citation>
    <scope>NUCLEOTIDE SEQUENCE [LARGE SCALE GENOMIC DNA]</scope>
    <source>
        <strain evidence="1 2">CSC2</strain>
    </source>
</reference>